<dbReference type="FunFam" id="3.30.450.30:FF:000009">
    <property type="entry name" value="Dynein light chain roadblock"/>
    <property type="match status" value="1"/>
</dbReference>
<evidence type="ECO:0000256" key="1">
    <source>
        <dbReference type="ARBA" id="ARBA00007191"/>
    </source>
</evidence>
<comment type="similarity">
    <text evidence="1">Belongs to the GAMAD family.</text>
</comment>
<evidence type="ECO:0000313" key="4">
    <source>
        <dbReference type="Proteomes" id="UP000002282"/>
    </source>
</evidence>
<evidence type="ECO:0000313" key="3">
    <source>
        <dbReference type="EMBL" id="EDW89902.2"/>
    </source>
</evidence>
<sequence length="128" mass="14565">MRSINTHIKAHLSALQPLQLNFVYKYFAVLKMSAEIEELLKRYQNYPNVAGIIILDPFAIPIKTTMEYTLTVHYAALISTLTYKAAKMISNLDASNELMTIRLRTKVHEVIVLPSENYIIIVVQNPGT</sequence>
<name>B4P6E5_DROYA</name>
<accession>B4P6E5</accession>
<proteinExistence type="inferred from homology"/>
<dbReference type="Pfam" id="PF03259">
    <property type="entry name" value="Robl_LC7"/>
    <property type="match status" value="1"/>
</dbReference>
<dbReference type="Gene3D" id="3.30.450.30">
    <property type="entry name" value="Dynein light chain 2a, cytoplasmic"/>
    <property type="match status" value="1"/>
</dbReference>
<evidence type="ECO:0000259" key="2">
    <source>
        <dbReference type="SMART" id="SM00960"/>
    </source>
</evidence>
<dbReference type="eggNOG" id="KOG4115">
    <property type="taxonomic scope" value="Eukaryota"/>
</dbReference>
<dbReference type="Proteomes" id="UP000002282">
    <property type="component" value="Chromosome 2R"/>
</dbReference>
<dbReference type="HOGENOM" id="CLU_113002_3_2_1"/>
<dbReference type="InterPro" id="IPR004942">
    <property type="entry name" value="Roadblock/LAMTOR2_dom"/>
</dbReference>
<dbReference type="KEGG" id="dya:Dyak_GE12939"/>
<feature type="domain" description="Roadblock/LAMTOR2" evidence="2">
    <location>
        <begin position="36"/>
        <end position="124"/>
    </location>
</feature>
<protein>
    <recommendedName>
        <fullName evidence="2">Roadblock/LAMTOR2 domain-containing protein</fullName>
    </recommendedName>
</protein>
<dbReference type="AlphaFoldDB" id="B4P6E5"/>
<reference evidence="3 4" key="2">
    <citation type="journal article" date="2007" name="PLoS Biol.">
        <title>Principles of genome evolution in the Drosophila melanogaster species group.</title>
        <authorList>
            <person name="Ranz J.M."/>
            <person name="Maurin D."/>
            <person name="Chan Y.S."/>
            <person name="von Grotthuss M."/>
            <person name="Hillier L.W."/>
            <person name="Roote J."/>
            <person name="Ashburner M."/>
            <person name="Bergman C.M."/>
        </authorList>
    </citation>
    <scope>NUCLEOTIDE SEQUENCE [LARGE SCALE GENOMIC DNA]</scope>
    <source>
        <strain evidence="4">Tai18E2 / Tucson 14021-0261.01</strain>
    </source>
</reference>
<dbReference type="PANTHER" id="PTHR10779">
    <property type="entry name" value="DYNEIN LIGHT CHAIN ROADBLOCK"/>
    <property type="match status" value="1"/>
</dbReference>
<gene>
    <name evidence="3" type="primary">Dyak\GE12939</name>
    <name evidence="3" type="synonym">dyak_GLEANR_13154</name>
    <name evidence="3" type="synonym">GE12939</name>
    <name evidence="3" type="ORF">Dyak_GE12939</name>
</gene>
<dbReference type="SUPFAM" id="SSF103196">
    <property type="entry name" value="Roadblock/LC7 domain"/>
    <property type="match status" value="1"/>
</dbReference>
<dbReference type="SMART" id="SM00960">
    <property type="entry name" value="Robl_LC7"/>
    <property type="match status" value="1"/>
</dbReference>
<dbReference type="OrthoDB" id="9985637at2759"/>
<dbReference type="EMBL" id="CM000158">
    <property type="protein sequence ID" value="EDW89902.2"/>
    <property type="molecule type" value="Genomic_DNA"/>
</dbReference>
<organism evidence="3 4">
    <name type="scientific">Drosophila yakuba</name>
    <name type="common">Fruit fly</name>
    <dbReference type="NCBI Taxonomy" id="7245"/>
    <lineage>
        <taxon>Eukaryota</taxon>
        <taxon>Metazoa</taxon>
        <taxon>Ecdysozoa</taxon>
        <taxon>Arthropoda</taxon>
        <taxon>Hexapoda</taxon>
        <taxon>Insecta</taxon>
        <taxon>Pterygota</taxon>
        <taxon>Neoptera</taxon>
        <taxon>Endopterygota</taxon>
        <taxon>Diptera</taxon>
        <taxon>Brachycera</taxon>
        <taxon>Muscomorpha</taxon>
        <taxon>Ephydroidea</taxon>
        <taxon>Drosophilidae</taxon>
        <taxon>Drosophila</taxon>
        <taxon>Sophophora</taxon>
    </lineage>
</organism>
<keyword evidence="4" id="KW-1185">Reference proteome</keyword>
<reference evidence="3 4" key="1">
    <citation type="journal article" date="2007" name="Nature">
        <title>Evolution of genes and genomes on the Drosophila phylogeny.</title>
        <authorList>
            <consortium name="Drosophila 12 Genomes Consortium"/>
            <person name="Clark A.G."/>
            <person name="Eisen M.B."/>
            <person name="Smith D.R."/>
            <person name="Bergman C.M."/>
            <person name="Oliver B."/>
            <person name="Markow T.A."/>
            <person name="Kaufman T.C."/>
            <person name="Kellis M."/>
            <person name="Gelbart W."/>
            <person name="Iyer V.N."/>
            <person name="Pollard D.A."/>
            <person name="Sackton T.B."/>
            <person name="Larracuente A.M."/>
            <person name="Singh N.D."/>
            <person name="Abad J.P."/>
            <person name="Abt D.N."/>
            <person name="Adryan B."/>
            <person name="Aguade M."/>
            <person name="Akashi H."/>
            <person name="Anderson W.W."/>
            <person name="Aquadro C.F."/>
            <person name="Ardell D.H."/>
            <person name="Arguello R."/>
            <person name="Artieri C.G."/>
            <person name="Barbash D.A."/>
            <person name="Barker D."/>
            <person name="Barsanti P."/>
            <person name="Batterham P."/>
            <person name="Batzoglou S."/>
            <person name="Begun D."/>
            <person name="Bhutkar A."/>
            <person name="Blanco E."/>
            <person name="Bosak S.A."/>
            <person name="Bradley R.K."/>
            <person name="Brand A.D."/>
            <person name="Brent M.R."/>
            <person name="Brooks A.N."/>
            <person name="Brown R.H."/>
            <person name="Butlin R.K."/>
            <person name="Caggese C."/>
            <person name="Calvi B.R."/>
            <person name="Bernardo de Carvalho A."/>
            <person name="Caspi A."/>
            <person name="Castrezana S."/>
            <person name="Celniker S.E."/>
            <person name="Chang J.L."/>
            <person name="Chapple C."/>
            <person name="Chatterji S."/>
            <person name="Chinwalla A."/>
            <person name="Civetta A."/>
            <person name="Clifton S.W."/>
            <person name="Comeron J.M."/>
            <person name="Costello J.C."/>
            <person name="Coyne J.A."/>
            <person name="Daub J."/>
            <person name="David R.G."/>
            <person name="Delcher A.L."/>
            <person name="Delehaunty K."/>
            <person name="Do C.B."/>
            <person name="Ebling H."/>
            <person name="Edwards K."/>
            <person name="Eickbush T."/>
            <person name="Evans J.D."/>
            <person name="Filipski A."/>
            <person name="Findeiss S."/>
            <person name="Freyhult E."/>
            <person name="Fulton L."/>
            <person name="Fulton R."/>
            <person name="Garcia A.C."/>
            <person name="Gardiner A."/>
            <person name="Garfield D.A."/>
            <person name="Garvin B.E."/>
            <person name="Gibson G."/>
            <person name="Gilbert D."/>
            <person name="Gnerre S."/>
            <person name="Godfrey J."/>
            <person name="Good R."/>
            <person name="Gotea V."/>
            <person name="Gravely B."/>
            <person name="Greenberg A.J."/>
            <person name="Griffiths-Jones S."/>
            <person name="Gross S."/>
            <person name="Guigo R."/>
            <person name="Gustafson E.A."/>
            <person name="Haerty W."/>
            <person name="Hahn M.W."/>
            <person name="Halligan D.L."/>
            <person name="Halpern A.L."/>
            <person name="Halter G.M."/>
            <person name="Han M.V."/>
            <person name="Heger A."/>
            <person name="Hillier L."/>
            <person name="Hinrichs A.S."/>
            <person name="Holmes I."/>
            <person name="Hoskins R.A."/>
            <person name="Hubisz M.J."/>
            <person name="Hultmark D."/>
            <person name="Huntley M.A."/>
            <person name="Jaffe D.B."/>
            <person name="Jagadeeshan S."/>
            <person name="Jeck W.R."/>
            <person name="Johnson J."/>
            <person name="Jones C.D."/>
            <person name="Jordan W.C."/>
            <person name="Karpen G.H."/>
            <person name="Kataoka E."/>
            <person name="Keightley P.D."/>
            <person name="Kheradpour P."/>
            <person name="Kirkness E.F."/>
            <person name="Koerich L.B."/>
            <person name="Kristiansen K."/>
            <person name="Kudrna D."/>
            <person name="Kulathinal R.J."/>
            <person name="Kumar S."/>
            <person name="Kwok R."/>
            <person name="Lander E."/>
            <person name="Langley C.H."/>
            <person name="Lapoint R."/>
            <person name="Lazzaro B.P."/>
            <person name="Lee S.J."/>
            <person name="Levesque L."/>
            <person name="Li R."/>
            <person name="Lin C.F."/>
            <person name="Lin M.F."/>
            <person name="Lindblad-Toh K."/>
            <person name="Llopart A."/>
            <person name="Long M."/>
            <person name="Low L."/>
            <person name="Lozovsky E."/>
            <person name="Lu J."/>
            <person name="Luo M."/>
            <person name="Machado C.A."/>
            <person name="Makalowski W."/>
            <person name="Marzo M."/>
            <person name="Matsuda M."/>
            <person name="Matzkin L."/>
            <person name="McAllister B."/>
            <person name="McBride C.S."/>
            <person name="McKernan B."/>
            <person name="McKernan K."/>
            <person name="Mendez-Lago M."/>
            <person name="Minx P."/>
            <person name="Mollenhauer M.U."/>
            <person name="Montooth K."/>
            <person name="Mount S.M."/>
            <person name="Mu X."/>
            <person name="Myers E."/>
            <person name="Negre B."/>
            <person name="Newfeld S."/>
            <person name="Nielsen R."/>
            <person name="Noor M.A."/>
            <person name="O'Grady P."/>
            <person name="Pachter L."/>
            <person name="Papaceit M."/>
            <person name="Parisi M.J."/>
            <person name="Parisi M."/>
            <person name="Parts L."/>
            <person name="Pedersen J.S."/>
            <person name="Pesole G."/>
            <person name="Phillippy A.M."/>
            <person name="Ponting C.P."/>
            <person name="Pop M."/>
            <person name="Porcelli D."/>
            <person name="Powell J.R."/>
            <person name="Prohaska S."/>
            <person name="Pruitt K."/>
            <person name="Puig M."/>
            <person name="Quesneville H."/>
            <person name="Ram K.R."/>
            <person name="Rand D."/>
            <person name="Rasmussen M.D."/>
            <person name="Reed L.K."/>
            <person name="Reenan R."/>
            <person name="Reily A."/>
            <person name="Remington K.A."/>
            <person name="Rieger T.T."/>
            <person name="Ritchie M.G."/>
            <person name="Robin C."/>
            <person name="Rogers Y.H."/>
            <person name="Rohde C."/>
            <person name="Rozas J."/>
            <person name="Rubenfield M.J."/>
            <person name="Ruiz A."/>
            <person name="Russo S."/>
            <person name="Salzberg S.L."/>
            <person name="Sanchez-Gracia A."/>
            <person name="Saranga D.J."/>
            <person name="Sato H."/>
            <person name="Schaeffer S.W."/>
            <person name="Schatz M.C."/>
            <person name="Schlenke T."/>
            <person name="Schwartz R."/>
            <person name="Segarra C."/>
            <person name="Singh R.S."/>
            <person name="Sirot L."/>
            <person name="Sirota M."/>
            <person name="Sisneros N.B."/>
            <person name="Smith C.D."/>
            <person name="Smith T.F."/>
            <person name="Spieth J."/>
            <person name="Stage D.E."/>
            <person name="Stark A."/>
            <person name="Stephan W."/>
            <person name="Strausberg R.L."/>
            <person name="Strempel S."/>
            <person name="Sturgill D."/>
            <person name="Sutton G."/>
            <person name="Sutton G.G."/>
            <person name="Tao W."/>
            <person name="Teichmann S."/>
            <person name="Tobari Y.N."/>
            <person name="Tomimura Y."/>
            <person name="Tsolas J.M."/>
            <person name="Valente V.L."/>
            <person name="Venter E."/>
            <person name="Venter J.C."/>
            <person name="Vicario S."/>
            <person name="Vieira F.G."/>
            <person name="Vilella A.J."/>
            <person name="Villasante A."/>
            <person name="Walenz B."/>
            <person name="Wang J."/>
            <person name="Wasserman M."/>
            <person name="Watts T."/>
            <person name="Wilson D."/>
            <person name="Wilson R.K."/>
            <person name="Wing R.A."/>
            <person name="Wolfner M.F."/>
            <person name="Wong A."/>
            <person name="Wong G.K."/>
            <person name="Wu C.I."/>
            <person name="Wu G."/>
            <person name="Yamamoto D."/>
            <person name="Yang H.P."/>
            <person name="Yang S.P."/>
            <person name="Yorke J.A."/>
            <person name="Yoshida K."/>
            <person name="Zdobnov E."/>
            <person name="Zhang P."/>
            <person name="Zhang Y."/>
            <person name="Zimin A.V."/>
            <person name="Baldwin J."/>
            <person name="Abdouelleil A."/>
            <person name="Abdulkadir J."/>
            <person name="Abebe A."/>
            <person name="Abera B."/>
            <person name="Abreu J."/>
            <person name="Acer S.C."/>
            <person name="Aftuck L."/>
            <person name="Alexander A."/>
            <person name="An P."/>
            <person name="Anderson E."/>
            <person name="Anderson S."/>
            <person name="Arachi H."/>
            <person name="Azer M."/>
            <person name="Bachantsang P."/>
            <person name="Barry A."/>
            <person name="Bayul T."/>
            <person name="Berlin A."/>
            <person name="Bessette D."/>
            <person name="Bloom T."/>
            <person name="Blye J."/>
            <person name="Boguslavskiy L."/>
            <person name="Bonnet C."/>
            <person name="Boukhgalter B."/>
            <person name="Bourzgui I."/>
            <person name="Brown A."/>
            <person name="Cahill P."/>
            <person name="Channer S."/>
            <person name="Cheshatsang Y."/>
            <person name="Chuda L."/>
            <person name="Citroen M."/>
            <person name="Collymore A."/>
            <person name="Cooke P."/>
            <person name="Costello M."/>
            <person name="D'Aco K."/>
            <person name="Daza R."/>
            <person name="De Haan G."/>
            <person name="DeGray S."/>
            <person name="DeMaso C."/>
            <person name="Dhargay N."/>
            <person name="Dooley K."/>
            <person name="Dooley E."/>
            <person name="Doricent M."/>
            <person name="Dorje P."/>
            <person name="Dorjee K."/>
            <person name="Dupes A."/>
            <person name="Elong R."/>
            <person name="Falk J."/>
            <person name="Farina A."/>
            <person name="Faro S."/>
            <person name="Ferguson D."/>
            <person name="Fisher S."/>
            <person name="Foley C.D."/>
            <person name="Franke A."/>
            <person name="Friedrich D."/>
            <person name="Gadbois L."/>
            <person name="Gearin G."/>
            <person name="Gearin C.R."/>
            <person name="Giannoukos G."/>
            <person name="Goode T."/>
            <person name="Graham J."/>
            <person name="Grandbois E."/>
            <person name="Grewal S."/>
            <person name="Gyaltsen K."/>
            <person name="Hafez N."/>
            <person name="Hagos B."/>
            <person name="Hall J."/>
            <person name="Henson C."/>
            <person name="Hollinger A."/>
            <person name="Honan T."/>
            <person name="Huard M.D."/>
            <person name="Hughes L."/>
            <person name="Hurhula B."/>
            <person name="Husby M.E."/>
            <person name="Kamat A."/>
            <person name="Kanga B."/>
            <person name="Kashin S."/>
            <person name="Khazanovich D."/>
            <person name="Kisner P."/>
            <person name="Lance K."/>
            <person name="Lara M."/>
            <person name="Lee W."/>
            <person name="Lennon N."/>
            <person name="Letendre F."/>
            <person name="LeVine R."/>
            <person name="Lipovsky A."/>
            <person name="Liu X."/>
            <person name="Liu J."/>
            <person name="Liu S."/>
            <person name="Lokyitsang T."/>
            <person name="Lokyitsang Y."/>
            <person name="Lubonja R."/>
            <person name="Lui A."/>
            <person name="MacDonald P."/>
            <person name="Magnisalis V."/>
            <person name="Maru K."/>
            <person name="Matthews C."/>
            <person name="McCusker W."/>
            <person name="McDonough S."/>
            <person name="Mehta T."/>
            <person name="Meldrim J."/>
            <person name="Meneus L."/>
            <person name="Mihai O."/>
            <person name="Mihalev A."/>
            <person name="Mihova T."/>
            <person name="Mittelman R."/>
            <person name="Mlenga V."/>
            <person name="Montmayeur A."/>
            <person name="Mulrain L."/>
            <person name="Navidi A."/>
            <person name="Naylor J."/>
            <person name="Negash T."/>
            <person name="Nguyen T."/>
            <person name="Nguyen N."/>
            <person name="Nicol R."/>
            <person name="Norbu C."/>
            <person name="Norbu N."/>
            <person name="Novod N."/>
            <person name="O'Neill B."/>
            <person name="Osman S."/>
            <person name="Markiewicz E."/>
            <person name="Oyono O.L."/>
            <person name="Patti C."/>
            <person name="Phunkhang P."/>
            <person name="Pierre F."/>
            <person name="Priest M."/>
            <person name="Raghuraman S."/>
            <person name="Rege F."/>
            <person name="Reyes R."/>
            <person name="Rise C."/>
            <person name="Rogov P."/>
            <person name="Ross K."/>
            <person name="Ryan E."/>
            <person name="Settipalli S."/>
            <person name="Shea T."/>
            <person name="Sherpa N."/>
            <person name="Shi L."/>
            <person name="Shih D."/>
            <person name="Sparrow T."/>
            <person name="Spaulding J."/>
            <person name="Stalker J."/>
            <person name="Stange-Thomann N."/>
            <person name="Stavropoulos S."/>
            <person name="Stone C."/>
            <person name="Strader C."/>
            <person name="Tesfaye S."/>
            <person name="Thomson T."/>
            <person name="Thoulutsang Y."/>
            <person name="Thoulutsang D."/>
            <person name="Topham K."/>
            <person name="Topping I."/>
            <person name="Tsamla T."/>
            <person name="Vassiliev H."/>
            <person name="Vo A."/>
            <person name="Wangchuk T."/>
            <person name="Wangdi T."/>
            <person name="Weiand M."/>
            <person name="Wilkinson J."/>
            <person name="Wilson A."/>
            <person name="Yadav S."/>
            <person name="Young G."/>
            <person name="Yu Q."/>
            <person name="Zembek L."/>
            <person name="Zhong D."/>
            <person name="Zimmer A."/>
            <person name="Zwirko Z."/>
            <person name="Jaffe D.B."/>
            <person name="Alvarez P."/>
            <person name="Brockman W."/>
            <person name="Butler J."/>
            <person name="Chin C."/>
            <person name="Gnerre S."/>
            <person name="Grabherr M."/>
            <person name="Kleber M."/>
            <person name="Mauceli E."/>
            <person name="MacCallum I."/>
        </authorList>
    </citation>
    <scope>NUCLEOTIDE SEQUENCE [LARGE SCALE GENOMIC DNA]</scope>
    <source>
        <strain evidence="4">Tai18E2 / Tucson 14021-0261.01</strain>
    </source>
</reference>